<dbReference type="GO" id="GO:0006950">
    <property type="term" value="P:response to stress"/>
    <property type="evidence" value="ECO:0007669"/>
    <property type="project" value="TreeGrafter"/>
</dbReference>
<name>A0A496PI51_9MICC</name>
<keyword evidence="4" id="KW-1185">Reference proteome</keyword>
<dbReference type="Proteomes" id="UP000273119">
    <property type="component" value="Unassembled WGS sequence"/>
</dbReference>
<gene>
    <name evidence="3" type="ORF">DWQ67_09250</name>
</gene>
<proteinExistence type="predicted"/>
<evidence type="ECO:0000313" key="3">
    <source>
        <dbReference type="EMBL" id="RKW70130.1"/>
    </source>
</evidence>
<feature type="region of interest" description="Disordered" evidence="1">
    <location>
        <begin position="229"/>
        <end position="255"/>
    </location>
</feature>
<dbReference type="PRINTS" id="PR00598">
    <property type="entry name" value="HTHMARR"/>
</dbReference>
<dbReference type="PANTHER" id="PTHR33164">
    <property type="entry name" value="TRANSCRIPTIONAL REGULATOR, MARR FAMILY"/>
    <property type="match status" value="1"/>
</dbReference>
<dbReference type="Pfam" id="PF12802">
    <property type="entry name" value="MarR_2"/>
    <property type="match status" value="1"/>
</dbReference>
<feature type="domain" description="HTH marR-type" evidence="2">
    <location>
        <begin position="90"/>
        <end position="227"/>
    </location>
</feature>
<evidence type="ECO:0000313" key="4">
    <source>
        <dbReference type="Proteomes" id="UP000273119"/>
    </source>
</evidence>
<sequence>MARPSPGATLPPVRTRSRQHRRFRLTVVSIMAATPNSGASATPAASAAHPADQVDSDVCGPHGAAHRSTPMGPDPKAELTPHERGIFAVEQEFARMVAGARRSMRMRATMMHPDLLPFDFKVVGALWHHDQAATEVQGLTSREIAELLASDKSMVSRSLKRLDEVGFIRREADPRDARLQRIHPTTEAADSYRETGREQRREVQERLRTWDISQVEQLAQLLLKLNGPWPDPTGVEMSVDPPTAAPEPPTEAGTR</sequence>
<dbReference type="SUPFAM" id="SSF46785">
    <property type="entry name" value="Winged helix' DNA-binding domain"/>
    <property type="match status" value="1"/>
</dbReference>
<dbReference type="AlphaFoldDB" id="A0A496PI51"/>
<protein>
    <submittedName>
        <fullName evidence="3">MarR family transcriptional regulator</fullName>
    </submittedName>
</protein>
<dbReference type="EMBL" id="QQXL01000005">
    <property type="protein sequence ID" value="RKW70130.1"/>
    <property type="molecule type" value="Genomic_DNA"/>
</dbReference>
<dbReference type="InterPro" id="IPR036390">
    <property type="entry name" value="WH_DNA-bd_sf"/>
</dbReference>
<reference evidence="3 4" key="1">
    <citation type="submission" date="2018-07" db="EMBL/GenBank/DDBJ databases">
        <title>Arthrobacter sp. nov., isolated from raw cow's milk with high bacterial count.</title>
        <authorList>
            <person name="Hahne J."/>
            <person name="Isele D."/>
            <person name="Lipski A."/>
        </authorList>
    </citation>
    <scope>NUCLEOTIDE SEQUENCE [LARGE SCALE GENOMIC DNA]</scope>
    <source>
        <strain evidence="3 4">JZ R-183</strain>
    </source>
</reference>
<dbReference type="InterPro" id="IPR000835">
    <property type="entry name" value="HTH_MarR-typ"/>
</dbReference>
<accession>A0A496PI51</accession>
<comment type="caution">
    <text evidence="3">The sequence shown here is derived from an EMBL/GenBank/DDBJ whole genome shotgun (WGS) entry which is preliminary data.</text>
</comment>
<dbReference type="SMART" id="SM00347">
    <property type="entry name" value="HTH_MARR"/>
    <property type="match status" value="1"/>
</dbReference>
<dbReference type="GO" id="GO:0003700">
    <property type="term" value="F:DNA-binding transcription factor activity"/>
    <property type="evidence" value="ECO:0007669"/>
    <property type="project" value="InterPro"/>
</dbReference>
<dbReference type="InterPro" id="IPR036388">
    <property type="entry name" value="WH-like_DNA-bd_sf"/>
</dbReference>
<dbReference type="Gene3D" id="1.10.10.10">
    <property type="entry name" value="Winged helix-like DNA-binding domain superfamily/Winged helix DNA-binding domain"/>
    <property type="match status" value="1"/>
</dbReference>
<organism evidence="3 4">
    <name type="scientific">Galactobacter caseinivorans</name>
    <dbReference type="NCBI Taxonomy" id="2676123"/>
    <lineage>
        <taxon>Bacteria</taxon>
        <taxon>Bacillati</taxon>
        <taxon>Actinomycetota</taxon>
        <taxon>Actinomycetes</taxon>
        <taxon>Micrococcales</taxon>
        <taxon>Micrococcaceae</taxon>
        <taxon>Galactobacter</taxon>
    </lineage>
</organism>
<feature type="region of interest" description="Disordered" evidence="1">
    <location>
        <begin position="1"/>
        <end position="20"/>
    </location>
</feature>
<dbReference type="PANTHER" id="PTHR33164:SF57">
    <property type="entry name" value="MARR-FAMILY TRANSCRIPTIONAL REGULATOR"/>
    <property type="match status" value="1"/>
</dbReference>
<dbReference type="PROSITE" id="PS50995">
    <property type="entry name" value="HTH_MARR_2"/>
    <property type="match status" value="1"/>
</dbReference>
<dbReference type="InterPro" id="IPR039422">
    <property type="entry name" value="MarR/SlyA-like"/>
</dbReference>
<evidence type="ECO:0000259" key="2">
    <source>
        <dbReference type="PROSITE" id="PS50995"/>
    </source>
</evidence>
<evidence type="ECO:0000256" key="1">
    <source>
        <dbReference type="SAM" id="MobiDB-lite"/>
    </source>
</evidence>